<dbReference type="GO" id="GO:0016705">
    <property type="term" value="F:oxidoreductase activity, acting on paired donors, with incorporation or reduction of molecular oxygen"/>
    <property type="evidence" value="ECO:0007669"/>
    <property type="project" value="InterPro"/>
</dbReference>
<evidence type="ECO:0000313" key="4">
    <source>
        <dbReference type="Proteomes" id="UP000294194"/>
    </source>
</evidence>
<dbReference type="SUPFAM" id="SSF51679">
    <property type="entry name" value="Bacterial luciferase-like"/>
    <property type="match status" value="1"/>
</dbReference>
<dbReference type="InterPro" id="IPR011251">
    <property type="entry name" value="Luciferase-like_dom"/>
</dbReference>
<dbReference type="InterPro" id="IPR050564">
    <property type="entry name" value="F420-G6PD/mer"/>
</dbReference>
<organism evidence="3 4">
    <name type="scientific">Glaciihabitans arcticus</name>
    <dbReference type="NCBI Taxonomy" id="2668039"/>
    <lineage>
        <taxon>Bacteria</taxon>
        <taxon>Bacillati</taxon>
        <taxon>Actinomycetota</taxon>
        <taxon>Actinomycetes</taxon>
        <taxon>Micrococcales</taxon>
        <taxon>Microbacteriaceae</taxon>
        <taxon>Glaciihabitans</taxon>
    </lineage>
</organism>
<proteinExistence type="predicted"/>
<dbReference type="AlphaFoldDB" id="A0A4Q9GZ44"/>
<dbReference type="CDD" id="cd01097">
    <property type="entry name" value="Tetrahydromethanopterin_reductase"/>
    <property type="match status" value="1"/>
</dbReference>
<dbReference type="NCBIfam" id="TIGR03559">
    <property type="entry name" value="F420_Rv3520c"/>
    <property type="match status" value="1"/>
</dbReference>
<reference evidence="4" key="1">
    <citation type="submission" date="2019-02" db="EMBL/GenBank/DDBJ databases">
        <title>Glaciihabitans arcticus sp. nov., a psychrotolerant bacterium isolated from polar soil.</title>
        <authorList>
            <person name="Dahal R.H."/>
        </authorList>
    </citation>
    <scope>NUCLEOTIDE SEQUENCE [LARGE SCALE GENOMIC DNA]</scope>
    <source>
        <strain evidence="4">RP-3-7</strain>
    </source>
</reference>
<dbReference type="PANTHER" id="PTHR43244">
    <property type="match status" value="1"/>
</dbReference>
<dbReference type="PANTHER" id="PTHR43244:SF1">
    <property type="entry name" value="5,10-METHYLENETETRAHYDROMETHANOPTERIN REDUCTASE"/>
    <property type="match status" value="1"/>
</dbReference>
<dbReference type="Gene3D" id="3.20.20.30">
    <property type="entry name" value="Luciferase-like domain"/>
    <property type="match status" value="1"/>
</dbReference>
<accession>A0A4Q9GZ44</accession>
<dbReference type="EMBL" id="SISG01000001">
    <property type="protein sequence ID" value="TBN58113.1"/>
    <property type="molecule type" value="Genomic_DNA"/>
</dbReference>
<evidence type="ECO:0000256" key="1">
    <source>
        <dbReference type="ARBA" id="ARBA00023002"/>
    </source>
</evidence>
<gene>
    <name evidence="3" type="ORF">EYE40_12320</name>
</gene>
<keyword evidence="1" id="KW-0560">Oxidoreductase</keyword>
<dbReference type="InterPro" id="IPR036661">
    <property type="entry name" value="Luciferase-like_sf"/>
</dbReference>
<comment type="caution">
    <text evidence="3">The sequence shown here is derived from an EMBL/GenBank/DDBJ whole genome shotgun (WGS) entry which is preliminary data.</text>
</comment>
<dbReference type="InterPro" id="IPR019951">
    <property type="entry name" value="F420_OxRdatse_Rv3520c_pred"/>
</dbReference>
<keyword evidence="4" id="KW-1185">Reference proteome</keyword>
<name>A0A4Q9GZ44_9MICO</name>
<protein>
    <submittedName>
        <fullName evidence="3">LLM class F420-dependent oxidoreductase</fullName>
    </submittedName>
</protein>
<dbReference type="RefSeq" id="WP_130982221.1">
    <property type="nucleotide sequence ID" value="NZ_SISG01000001.1"/>
</dbReference>
<evidence type="ECO:0000313" key="3">
    <source>
        <dbReference type="EMBL" id="TBN58113.1"/>
    </source>
</evidence>
<dbReference type="Pfam" id="PF00296">
    <property type="entry name" value="Bac_luciferase"/>
    <property type="match status" value="1"/>
</dbReference>
<sequence length="364" mass="39216">MRIGYATGYWKQGPPRGALKAVRTAERLGFESVWTAEAYGSDAFTPLAWWGSHTRRIRLGTGIAQLSARTPAATAMAALTLDHLSGGRVILGLGASGPQVVEGWYGQPYPKPLARTREYVSIVRDVLRRESTVSATGPHYPLPYTGEDATGLGKPLRSTVHPLRANLPIYLAAEGPKNVALAAEIADGWLPFLFSPRANDEFAGYLANGFALRSPLLSDPSQFEVAVQLAVIPHPSVEAAADMVRPIIALYVGGMGAKGANFHRNVIDRLGYSDDCDRIQELYLAGRKEEAIAAVPTRLVEEIALIGPPEKIRDELAAWESSVVTTMLVQGPAFALRTIRDVVQGGSLTRAKLGALAFAYSTRK</sequence>
<dbReference type="Proteomes" id="UP000294194">
    <property type="component" value="Unassembled WGS sequence"/>
</dbReference>
<evidence type="ECO:0000259" key="2">
    <source>
        <dbReference type="Pfam" id="PF00296"/>
    </source>
</evidence>
<feature type="domain" description="Luciferase-like" evidence="2">
    <location>
        <begin position="13"/>
        <end position="325"/>
    </location>
</feature>